<reference evidence="3 4" key="1">
    <citation type="journal article" date="2020" name="G3 (Bethesda)">
        <title>Improved Reference Genome for Cyclotella cryptica CCMP332, a Model for Cell Wall Morphogenesis, Salinity Adaptation, and Lipid Production in Diatoms (Bacillariophyta).</title>
        <authorList>
            <person name="Roberts W.R."/>
            <person name="Downey K.M."/>
            <person name="Ruck E.C."/>
            <person name="Traller J.C."/>
            <person name="Alverson A.J."/>
        </authorList>
    </citation>
    <scope>NUCLEOTIDE SEQUENCE [LARGE SCALE GENOMIC DNA]</scope>
    <source>
        <strain evidence="3 4">CCMP332</strain>
    </source>
</reference>
<gene>
    <name evidence="3" type="ORF">HJC23_003721</name>
</gene>
<evidence type="ECO:0000313" key="4">
    <source>
        <dbReference type="Proteomes" id="UP001516023"/>
    </source>
</evidence>
<keyword evidence="2" id="KW-0472">Membrane</keyword>
<keyword evidence="2" id="KW-1133">Transmembrane helix</keyword>
<proteinExistence type="predicted"/>
<feature type="compositionally biased region" description="Polar residues" evidence="1">
    <location>
        <begin position="1"/>
        <end position="25"/>
    </location>
</feature>
<feature type="region of interest" description="Disordered" evidence="1">
    <location>
        <begin position="317"/>
        <end position="343"/>
    </location>
</feature>
<evidence type="ECO:0000256" key="1">
    <source>
        <dbReference type="SAM" id="MobiDB-lite"/>
    </source>
</evidence>
<dbReference type="AlphaFoldDB" id="A0ABD3QT51"/>
<evidence type="ECO:0000256" key="2">
    <source>
        <dbReference type="SAM" id="Phobius"/>
    </source>
</evidence>
<feature type="transmembrane region" description="Helical" evidence="2">
    <location>
        <begin position="386"/>
        <end position="406"/>
    </location>
</feature>
<evidence type="ECO:0008006" key="5">
    <source>
        <dbReference type="Google" id="ProtNLM"/>
    </source>
</evidence>
<feature type="region of interest" description="Disordered" evidence="1">
    <location>
        <begin position="143"/>
        <end position="181"/>
    </location>
</feature>
<name>A0ABD3QT51_9STRA</name>
<dbReference type="EMBL" id="JABMIG020000012">
    <property type="protein sequence ID" value="KAL3803667.1"/>
    <property type="molecule type" value="Genomic_DNA"/>
</dbReference>
<comment type="caution">
    <text evidence="3">The sequence shown here is derived from an EMBL/GenBank/DDBJ whole genome shotgun (WGS) entry which is preliminary data.</text>
</comment>
<organism evidence="3 4">
    <name type="scientific">Cyclotella cryptica</name>
    <dbReference type="NCBI Taxonomy" id="29204"/>
    <lineage>
        <taxon>Eukaryota</taxon>
        <taxon>Sar</taxon>
        <taxon>Stramenopiles</taxon>
        <taxon>Ochrophyta</taxon>
        <taxon>Bacillariophyta</taxon>
        <taxon>Coscinodiscophyceae</taxon>
        <taxon>Thalassiosirophycidae</taxon>
        <taxon>Stephanodiscales</taxon>
        <taxon>Stephanodiscaceae</taxon>
        <taxon>Cyclotella</taxon>
    </lineage>
</organism>
<evidence type="ECO:0000313" key="3">
    <source>
        <dbReference type="EMBL" id="KAL3803667.1"/>
    </source>
</evidence>
<feature type="compositionally biased region" description="Basic and acidic residues" evidence="1">
    <location>
        <begin position="172"/>
        <end position="181"/>
    </location>
</feature>
<keyword evidence="4" id="KW-1185">Reference proteome</keyword>
<feature type="region of interest" description="Disordered" evidence="1">
    <location>
        <begin position="1"/>
        <end position="31"/>
    </location>
</feature>
<protein>
    <recommendedName>
        <fullName evidence="5">Leucine-rich repeat-containing N-terminal plant-type domain-containing protein</fullName>
    </recommendedName>
</protein>
<feature type="compositionally biased region" description="Basic and acidic residues" evidence="1">
    <location>
        <begin position="95"/>
        <end position="105"/>
    </location>
</feature>
<feature type="compositionally biased region" description="Basic and acidic residues" evidence="1">
    <location>
        <begin position="151"/>
        <end position="163"/>
    </location>
</feature>
<keyword evidence="2" id="KW-0812">Transmembrane</keyword>
<feature type="compositionally biased region" description="Low complexity" evidence="1">
    <location>
        <begin position="437"/>
        <end position="447"/>
    </location>
</feature>
<feature type="region of interest" description="Disordered" evidence="1">
    <location>
        <begin position="86"/>
        <end position="127"/>
    </location>
</feature>
<sequence length="574" mass="62833">MTKSSHAPNADIDTSASNSVANDGESQPAPRYRAVLDQLNNTPKFTTEWFRLKEEEVQLRSHPDCAGLVDNSQIDDLQLSEGNNEIISASDSDERETNTSEDRPSRGRFNFTSRSSQQEAKSGGEEQAGNNLNAIANYLPTPFCAGSNANESDRPNGNEREDGTETLSQPSHDFKTEHKQIHSNDGIVTEAAIVLDSVDHELPPLPVNLHSQTCNGGHKTKMVQGIVTHPSINDEGPSLPLSVTWADSTITEKLSGVDAATRLKSDQSDSSVVHPPPVAESNHSKLLDQALLAPGRQARAVYPEVHINYEPHLSPHVIQRYDGTPGASSDVPSQSRPDGPKHEEEEILIPEAFPVEANAPAEVTAVEVAELLEPDQSSFRLKKRHACIALTLFAAVAIALGATVYFTRDTSPSIGSAKETFMSTPTSQPTSLPPSTQPSFIQPSSQPSQSIKDAIEKNVLQRNVTFDELEDTDARVFALDWLNNEDTTLLTSDENLFQRYILVLLAFEYTNLGWLSDVKSDGNGNECSWLGVVCDKDGLVIKLMLGEFMMTLSRCQMFISSLCLRYIDHSSNLR</sequence>
<dbReference type="Proteomes" id="UP001516023">
    <property type="component" value="Unassembled WGS sequence"/>
</dbReference>
<feature type="compositionally biased region" description="Polar residues" evidence="1">
    <location>
        <begin position="110"/>
        <end position="120"/>
    </location>
</feature>
<feature type="region of interest" description="Disordered" evidence="1">
    <location>
        <begin position="417"/>
        <end position="447"/>
    </location>
</feature>
<feature type="compositionally biased region" description="Polar residues" evidence="1">
    <location>
        <begin position="326"/>
        <end position="336"/>
    </location>
</feature>
<accession>A0ABD3QT51</accession>